<dbReference type="Pfam" id="PF13231">
    <property type="entry name" value="PMT_2"/>
    <property type="match status" value="1"/>
</dbReference>
<feature type="domain" description="Protein O-mannosyl-transferase C-terminal four TM" evidence="14">
    <location>
        <begin position="380"/>
        <end position="579"/>
    </location>
</feature>
<keyword evidence="4 10" id="KW-0328">Glycosyltransferase</keyword>
<protein>
    <recommendedName>
        <fullName evidence="9 10">Polyprenol-phosphate-mannose--protein mannosyltransferase</fullName>
        <ecNumber evidence="10">2.4.1.-</ecNumber>
    </recommendedName>
</protein>
<dbReference type="Pfam" id="PF16192">
    <property type="entry name" value="PMT_4TMC"/>
    <property type="match status" value="1"/>
</dbReference>
<feature type="compositionally biased region" description="Acidic residues" evidence="11">
    <location>
        <begin position="27"/>
        <end position="37"/>
    </location>
</feature>
<comment type="caution">
    <text evidence="15">The sequence shown here is derived from an EMBL/GenBank/DDBJ whole genome shotgun (WGS) entry which is preliminary data.</text>
</comment>
<evidence type="ECO:0000256" key="7">
    <source>
        <dbReference type="ARBA" id="ARBA00022989"/>
    </source>
</evidence>
<evidence type="ECO:0000256" key="6">
    <source>
        <dbReference type="ARBA" id="ARBA00022692"/>
    </source>
</evidence>
<dbReference type="GO" id="GO:0012505">
    <property type="term" value="C:endomembrane system"/>
    <property type="evidence" value="ECO:0007669"/>
    <property type="project" value="UniProtKB-SubCell"/>
</dbReference>
<evidence type="ECO:0000256" key="2">
    <source>
        <dbReference type="ARBA" id="ARBA00004922"/>
    </source>
</evidence>
<proteinExistence type="inferred from homology"/>
<dbReference type="InterPro" id="IPR032421">
    <property type="entry name" value="PMT_4TMC"/>
</dbReference>
<evidence type="ECO:0000256" key="1">
    <source>
        <dbReference type="ARBA" id="ARBA00004127"/>
    </source>
</evidence>
<gene>
    <name evidence="15" type="ORF">CYJ22_04040</name>
</gene>
<organism evidence="15 16">
    <name type="scientific">Schaalia odontolytica</name>
    <dbReference type="NCBI Taxonomy" id="1660"/>
    <lineage>
        <taxon>Bacteria</taxon>
        <taxon>Bacillati</taxon>
        <taxon>Actinomycetota</taxon>
        <taxon>Actinomycetes</taxon>
        <taxon>Actinomycetales</taxon>
        <taxon>Actinomycetaceae</taxon>
        <taxon>Schaalia</taxon>
    </lineage>
</organism>
<accession>A0A2I1I1B0</accession>
<dbReference type="GO" id="GO:0005886">
    <property type="term" value="C:plasma membrane"/>
    <property type="evidence" value="ECO:0007669"/>
    <property type="project" value="UniProtKB-SubCell"/>
</dbReference>
<feature type="domain" description="Glycosyltransferase RgtA/B/C/D-like" evidence="13">
    <location>
        <begin position="140"/>
        <end position="238"/>
    </location>
</feature>
<evidence type="ECO:0000256" key="4">
    <source>
        <dbReference type="ARBA" id="ARBA00022676"/>
    </source>
</evidence>
<dbReference type="EMBL" id="PKKM01000004">
    <property type="protein sequence ID" value="PKY64922.1"/>
    <property type="molecule type" value="Genomic_DNA"/>
</dbReference>
<comment type="pathway">
    <text evidence="2 10">Protein modification; protein glycosylation.</text>
</comment>
<sequence length="580" mass="64086">MDTANAHNDMINEASDILEQEPTAEATTEEQPTEEAGIDSSESPSWDTPRPPRNPRWTDRLNTPAAGWVATAIAAIVAAIIRLPGLDNVRTLIFDETYYVKDAWSLLTFGYEGTWAKDVDAAFINGDTSGLSAIGGYPVHPPTGKWLIALGMKVFGQADPVGWRIAAAICGIITVILLCRLAQNLFRSPALTLLAGLFLATDGMAIVMSRTSILDGFLTMFTLAAFLCVVKDQEASQPRLFAKLQEWDDLGTPRQGWNDLRAFLTRHDRRPFAVGPNAGNRPWLLAAGILAGLACSVKWSGIYALAFLGIFVAIREVTCRWRAGHPSPIRGALLADIWWAFVLMVPTAILTYIASWFGWFAHPAAHGHGRSGISGFAGSLADLWLYHKEMWTFHNGLSTPHTYQSSPYTWLAQYRATSFHWQTGPEVTGCTSGQCATDIVALGNPLLWWIGIGALILILWATLRYRNWRTGIVALGYIALYAPWLAYAHRTIFTFYTVVFAPFVALSVAWMIAVLTGWVTADGHPLSAPLPRRTELSGWAVAAVLTIAILMCAIYFLPLWRADVVNYSFWRSHMWLPSWI</sequence>
<dbReference type="InterPro" id="IPR003342">
    <property type="entry name" value="ArnT-like_N"/>
</dbReference>
<feature type="transmembrane region" description="Helical" evidence="10">
    <location>
        <begin position="536"/>
        <end position="557"/>
    </location>
</feature>
<name>A0A2I1I1B0_9ACTO</name>
<evidence type="ECO:0000256" key="3">
    <source>
        <dbReference type="ARBA" id="ARBA00007222"/>
    </source>
</evidence>
<evidence type="ECO:0000256" key="9">
    <source>
        <dbReference type="ARBA" id="ARBA00093617"/>
    </source>
</evidence>
<feature type="transmembrane region" description="Helical" evidence="10">
    <location>
        <begin position="283"/>
        <end position="312"/>
    </location>
</feature>
<comment type="similarity">
    <text evidence="3 10">Belongs to the glycosyltransferase 39 family.</text>
</comment>
<evidence type="ECO:0000259" key="14">
    <source>
        <dbReference type="Pfam" id="PF16192"/>
    </source>
</evidence>
<keyword evidence="5 10" id="KW-0808">Transferase</keyword>
<feature type="transmembrane region" description="Helical" evidence="10">
    <location>
        <begin position="470"/>
        <end position="487"/>
    </location>
</feature>
<feature type="transmembrane region" description="Helical" evidence="10">
    <location>
        <begin position="493"/>
        <end position="515"/>
    </location>
</feature>
<reference evidence="15 16" key="1">
    <citation type="submission" date="2017-12" db="EMBL/GenBank/DDBJ databases">
        <title>Phylogenetic diversity of female urinary microbiome.</title>
        <authorList>
            <person name="Thomas-White K."/>
            <person name="Wolfe A.J."/>
        </authorList>
    </citation>
    <scope>NUCLEOTIDE SEQUENCE [LARGE SCALE GENOMIC DNA]</scope>
    <source>
        <strain evidence="15 16">UMB0018</strain>
    </source>
</reference>
<dbReference type="InterPro" id="IPR027005">
    <property type="entry name" value="PMT-like"/>
</dbReference>
<feature type="transmembrane region" description="Helical" evidence="10">
    <location>
        <begin position="191"/>
        <end position="213"/>
    </location>
</feature>
<keyword evidence="8 10" id="KW-0472">Membrane</keyword>
<dbReference type="UniPathway" id="UPA00378"/>
<dbReference type="EC" id="2.4.1.-" evidence="10"/>
<dbReference type="InterPro" id="IPR038731">
    <property type="entry name" value="RgtA/B/C-like"/>
</dbReference>
<feature type="domain" description="ArnT-like N-terminal" evidence="12">
    <location>
        <begin position="281"/>
        <end position="343"/>
    </location>
</feature>
<keyword evidence="10" id="KW-1003">Cell membrane</keyword>
<keyword evidence="6 10" id="KW-0812">Transmembrane</keyword>
<feature type="transmembrane region" description="Helical" evidence="10">
    <location>
        <begin position="161"/>
        <end position="179"/>
    </location>
</feature>
<feature type="region of interest" description="Disordered" evidence="11">
    <location>
        <begin position="1"/>
        <end position="59"/>
    </location>
</feature>
<dbReference type="Proteomes" id="UP000234198">
    <property type="component" value="Unassembled WGS sequence"/>
</dbReference>
<dbReference type="RefSeq" id="WP_101601290.1">
    <property type="nucleotide sequence ID" value="NZ_PKKM01000004.1"/>
</dbReference>
<dbReference type="AlphaFoldDB" id="A0A2I1I1B0"/>
<dbReference type="GO" id="GO:0004169">
    <property type="term" value="F:dolichyl-phosphate-mannose-protein mannosyltransferase activity"/>
    <property type="evidence" value="ECO:0007669"/>
    <property type="project" value="UniProtKB-UniRule"/>
</dbReference>
<dbReference type="PANTHER" id="PTHR10050:SF46">
    <property type="entry name" value="PROTEIN O-MANNOSYL-TRANSFERASE 2"/>
    <property type="match status" value="1"/>
</dbReference>
<evidence type="ECO:0000313" key="16">
    <source>
        <dbReference type="Proteomes" id="UP000234198"/>
    </source>
</evidence>
<comment type="function">
    <text evidence="10">Protein O-mannosyltransferase that catalyzes the transfer of a single mannose residue from a polyprenol phospho-mannosyl lipidic donor to the hydroxyl group of selected serine and threonine residues in acceptor proteins.</text>
</comment>
<feature type="transmembrane region" description="Helical" evidence="10">
    <location>
        <begin position="65"/>
        <end position="83"/>
    </location>
</feature>
<evidence type="ECO:0000256" key="8">
    <source>
        <dbReference type="ARBA" id="ARBA00023136"/>
    </source>
</evidence>
<dbReference type="PANTHER" id="PTHR10050">
    <property type="entry name" value="DOLICHYL-PHOSPHATE-MANNOSE--PROTEIN MANNOSYLTRANSFERASE"/>
    <property type="match status" value="1"/>
</dbReference>
<comment type="subcellular location">
    <subcellularLocation>
        <location evidence="10">Cell membrane</location>
    </subcellularLocation>
    <subcellularLocation>
        <location evidence="1">Endomembrane system</location>
        <topology evidence="1">Multi-pass membrane protein</topology>
    </subcellularLocation>
</comment>
<evidence type="ECO:0000259" key="12">
    <source>
        <dbReference type="Pfam" id="PF02366"/>
    </source>
</evidence>
<evidence type="ECO:0000256" key="11">
    <source>
        <dbReference type="SAM" id="MobiDB-lite"/>
    </source>
</evidence>
<evidence type="ECO:0000259" key="13">
    <source>
        <dbReference type="Pfam" id="PF13231"/>
    </source>
</evidence>
<dbReference type="Pfam" id="PF02366">
    <property type="entry name" value="PMT"/>
    <property type="match status" value="1"/>
</dbReference>
<evidence type="ECO:0000256" key="10">
    <source>
        <dbReference type="RuleBase" id="RU367007"/>
    </source>
</evidence>
<evidence type="ECO:0000256" key="5">
    <source>
        <dbReference type="ARBA" id="ARBA00022679"/>
    </source>
</evidence>
<keyword evidence="7 10" id="KW-1133">Transmembrane helix</keyword>
<evidence type="ECO:0000313" key="15">
    <source>
        <dbReference type="EMBL" id="PKY64922.1"/>
    </source>
</evidence>
<feature type="transmembrane region" description="Helical" evidence="10">
    <location>
        <begin position="333"/>
        <end position="354"/>
    </location>
</feature>
<feature type="transmembrane region" description="Helical" evidence="10">
    <location>
        <begin position="446"/>
        <end position="463"/>
    </location>
</feature>